<dbReference type="GeneID" id="60404743"/>
<dbReference type="RefSeq" id="XP_037879115.1">
    <property type="nucleotide sequence ID" value="XM_038023261.1"/>
</dbReference>
<evidence type="ECO:0000313" key="2">
    <source>
        <dbReference type="Proteomes" id="UP000030744"/>
    </source>
</evidence>
<dbReference type="Proteomes" id="UP000030744">
    <property type="component" value="Unassembled WGS sequence"/>
</dbReference>
<name>U6KKR1_9EIME</name>
<reference evidence="1" key="1">
    <citation type="submission" date="2013-10" db="EMBL/GenBank/DDBJ databases">
        <title>Genomic analysis of the causative agents of coccidiosis in chickens.</title>
        <authorList>
            <person name="Reid A.J."/>
            <person name="Blake D."/>
            <person name="Billington K."/>
            <person name="Browne H."/>
            <person name="Dunn M."/>
            <person name="Hung S."/>
            <person name="Kawahara F."/>
            <person name="Miranda-Saavedra D."/>
            <person name="Mourier T."/>
            <person name="Nagra H."/>
            <person name="Otto T.D."/>
            <person name="Rawlings N."/>
            <person name="Sanchez A."/>
            <person name="Sanders M."/>
            <person name="Subramaniam C."/>
            <person name="Tay Y."/>
            <person name="Dear P."/>
            <person name="Doerig C."/>
            <person name="Gruber A."/>
            <person name="Parkinson J."/>
            <person name="Shirley M."/>
            <person name="Wan K.L."/>
            <person name="Berriman M."/>
            <person name="Tomley F."/>
            <person name="Pain A."/>
        </authorList>
    </citation>
    <scope>NUCLEOTIDE SEQUENCE [LARGE SCALE GENOMIC DNA]</scope>
    <source>
        <strain evidence="1">Houghton</strain>
    </source>
</reference>
<dbReference type="VEuPathDB" id="ToxoDB:EMH_0096980"/>
<dbReference type="EMBL" id="HG737029">
    <property type="protein sequence ID" value="CDJ36827.1"/>
    <property type="molecule type" value="Genomic_DNA"/>
</dbReference>
<proteinExistence type="predicted"/>
<reference evidence="1" key="2">
    <citation type="submission" date="2013-10" db="EMBL/GenBank/DDBJ databases">
        <authorList>
            <person name="Aslett M."/>
        </authorList>
    </citation>
    <scope>NUCLEOTIDE SEQUENCE [LARGE SCALE GENOMIC DNA]</scope>
    <source>
        <strain evidence="1">Houghton</strain>
    </source>
</reference>
<gene>
    <name evidence="1" type="ORF">EMH_0096980</name>
</gene>
<evidence type="ECO:0000313" key="1">
    <source>
        <dbReference type="EMBL" id="CDJ36827.1"/>
    </source>
</evidence>
<organism evidence="1 2">
    <name type="scientific">Eimeria mitis</name>
    <dbReference type="NCBI Taxonomy" id="44415"/>
    <lineage>
        <taxon>Eukaryota</taxon>
        <taxon>Sar</taxon>
        <taxon>Alveolata</taxon>
        <taxon>Apicomplexa</taxon>
        <taxon>Conoidasida</taxon>
        <taxon>Coccidia</taxon>
        <taxon>Eucoccidiorida</taxon>
        <taxon>Eimeriorina</taxon>
        <taxon>Eimeriidae</taxon>
        <taxon>Eimeria</taxon>
    </lineage>
</organism>
<sequence length="257" mass="27345">MLAFQSTAQRLPAPNCLGSPNSGQSSTLSSSKGVTAELRVSCESSDLADATGSVTGSLMWRGDVAQFTAVGRNAFLSSVFFSSKAAGDRVFRGRLCCRAPWGSREATCIYEFPVLTERTGRGLSYQRNGATSPPDSAEFPTSRFGTARTLVEGARLESRSFDEPLNAFRGASIGTPGYCTPGREATGLSSLHPLGACTTPRDAEAESVLVGLARELWCKAGRKRFSALRVGAFACIDRKHAVETGLAEGRWAMRLGE</sequence>
<keyword evidence="2" id="KW-1185">Reference proteome</keyword>
<dbReference type="AlphaFoldDB" id="U6KKR1"/>
<protein>
    <submittedName>
        <fullName evidence="1">Uncharacterized protein</fullName>
    </submittedName>
</protein>
<accession>U6KKR1</accession>